<dbReference type="Gene3D" id="1.10.10.60">
    <property type="entry name" value="Homeodomain-like"/>
    <property type="match status" value="2"/>
</dbReference>
<organism evidence="5 6">
    <name type="scientific">Aromia moschata</name>
    <dbReference type="NCBI Taxonomy" id="1265417"/>
    <lineage>
        <taxon>Eukaryota</taxon>
        <taxon>Metazoa</taxon>
        <taxon>Ecdysozoa</taxon>
        <taxon>Arthropoda</taxon>
        <taxon>Hexapoda</taxon>
        <taxon>Insecta</taxon>
        <taxon>Pterygota</taxon>
        <taxon>Neoptera</taxon>
        <taxon>Endopterygota</taxon>
        <taxon>Coleoptera</taxon>
        <taxon>Polyphaga</taxon>
        <taxon>Cucujiformia</taxon>
        <taxon>Chrysomeloidea</taxon>
        <taxon>Cerambycidae</taxon>
        <taxon>Cerambycinae</taxon>
        <taxon>Callichromatini</taxon>
        <taxon>Aromia</taxon>
    </lineage>
</organism>
<protein>
    <recommendedName>
        <fullName evidence="4">HTH CENPB-type domain-containing protein</fullName>
    </recommendedName>
</protein>
<comment type="subcellular location">
    <subcellularLocation>
        <location evidence="1">Nucleus</location>
    </subcellularLocation>
</comment>
<dbReference type="InterPro" id="IPR050863">
    <property type="entry name" value="CenT-Element_Derived"/>
</dbReference>
<proteinExistence type="predicted"/>
<dbReference type="InterPro" id="IPR006600">
    <property type="entry name" value="HTH_CenpB_DNA-bd_dom"/>
</dbReference>
<gene>
    <name evidence="5" type="ORF">NQ318_010710</name>
</gene>
<evidence type="ECO:0000256" key="3">
    <source>
        <dbReference type="ARBA" id="ARBA00023242"/>
    </source>
</evidence>
<dbReference type="Proteomes" id="UP001162162">
    <property type="component" value="Unassembled WGS sequence"/>
</dbReference>
<dbReference type="Pfam" id="PF04218">
    <property type="entry name" value="CENP-B_N"/>
    <property type="match status" value="1"/>
</dbReference>
<name>A0AAV8XNZ1_9CUCU</name>
<evidence type="ECO:0000313" key="5">
    <source>
        <dbReference type="EMBL" id="KAJ8940210.1"/>
    </source>
</evidence>
<keyword evidence="2" id="KW-0238">DNA-binding</keyword>
<evidence type="ECO:0000256" key="2">
    <source>
        <dbReference type="ARBA" id="ARBA00023125"/>
    </source>
</evidence>
<evidence type="ECO:0000313" key="6">
    <source>
        <dbReference type="Proteomes" id="UP001162162"/>
    </source>
</evidence>
<dbReference type="InterPro" id="IPR007889">
    <property type="entry name" value="HTH_Psq"/>
</dbReference>
<dbReference type="GO" id="GO:0003677">
    <property type="term" value="F:DNA binding"/>
    <property type="evidence" value="ECO:0007669"/>
    <property type="project" value="UniProtKB-KW"/>
</dbReference>
<accession>A0AAV8XNZ1</accession>
<evidence type="ECO:0000256" key="1">
    <source>
        <dbReference type="ARBA" id="ARBA00004123"/>
    </source>
</evidence>
<comment type="caution">
    <text evidence="5">The sequence shown here is derived from an EMBL/GenBank/DDBJ whole genome shotgun (WGS) entry which is preliminary data.</text>
</comment>
<dbReference type="PROSITE" id="PS51253">
    <property type="entry name" value="HTH_CENPB"/>
    <property type="match status" value="1"/>
</dbReference>
<dbReference type="InterPro" id="IPR009057">
    <property type="entry name" value="Homeodomain-like_sf"/>
</dbReference>
<dbReference type="PANTHER" id="PTHR19303:SF73">
    <property type="entry name" value="PROTEIN PDC2"/>
    <property type="match status" value="1"/>
</dbReference>
<keyword evidence="6" id="KW-1185">Reference proteome</keyword>
<sequence>MLPGAKERVMQRKEPAKRLTLEQKLELINHAKNGVINVELCKMYNICKSSVTEILGKKEIYLSEFERRRKLSGRINTKKCTGIYDTPFEKKRTLGEPVSAVLLRKFAKNMYTNFYEETDFKASDGWLRGFKDRHGIRTLNTKGEKLSVDTEEAQAILQMPKQGMDEPKSFYILVYRAWSDVSAETLRNAWGKLIDRDMSRENSCQDSTLEACNLLNKLPKSKEITLEDTSEWLQADSTEDTWRRLTDEEIIAAAQGYPIQYDSDTELHENENDGATTMMS</sequence>
<dbReference type="EMBL" id="JAPWTK010000447">
    <property type="protein sequence ID" value="KAJ8940210.1"/>
    <property type="molecule type" value="Genomic_DNA"/>
</dbReference>
<keyword evidence="3" id="KW-0539">Nucleus</keyword>
<dbReference type="PANTHER" id="PTHR19303">
    <property type="entry name" value="TRANSPOSON"/>
    <property type="match status" value="1"/>
</dbReference>
<dbReference type="GO" id="GO:0005634">
    <property type="term" value="C:nucleus"/>
    <property type="evidence" value="ECO:0007669"/>
    <property type="project" value="UniProtKB-SubCell"/>
</dbReference>
<dbReference type="Pfam" id="PF03221">
    <property type="entry name" value="HTH_Tnp_Tc5"/>
    <property type="match status" value="1"/>
</dbReference>
<feature type="domain" description="HTH CENPB-type" evidence="4">
    <location>
        <begin position="68"/>
        <end position="140"/>
    </location>
</feature>
<evidence type="ECO:0000259" key="4">
    <source>
        <dbReference type="PROSITE" id="PS51253"/>
    </source>
</evidence>
<reference evidence="5" key="1">
    <citation type="journal article" date="2023" name="Insect Mol. Biol.">
        <title>Genome sequencing provides insights into the evolution of gene families encoding plant cell wall-degrading enzymes in longhorned beetles.</title>
        <authorList>
            <person name="Shin N.R."/>
            <person name="Okamura Y."/>
            <person name="Kirsch R."/>
            <person name="Pauchet Y."/>
        </authorList>
    </citation>
    <scope>NUCLEOTIDE SEQUENCE</scope>
    <source>
        <strain evidence="5">AMC_N1</strain>
    </source>
</reference>
<dbReference type="AlphaFoldDB" id="A0AAV8XNZ1"/>
<dbReference type="SUPFAM" id="SSF46689">
    <property type="entry name" value="Homeodomain-like"/>
    <property type="match status" value="1"/>
</dbReference>